<reference evidence="8" key="2">
    <citation type="journal article" date="2007" name="Science">
        <title>Draft genome sequence of the sexually transmitted pathogen Trichomonas vaginalis.</title>
        <authorList>
            <person name="Carlton J.M."/>
            <person name="Hirt R.P."/>
            <person name="Silva J.C."/>
            <person name="Delcher A.L."/>
            <person name="Schatz M."/>
            <person name="Zhao Q."/>
            <person name="Wortman J.R."/>
            <person name="Bidwell S.L."/>
            <person name="Alsmark U.C.M."/>
            <person name="Besteiro S."/>
            <person name="Sicheritz-Ponten T."/>
            <person name="Noel C.J."/>
            <person name="Dacks J.B."/>
            <person name="Foster P.G."/>
            <person name="Simillion C."/>
            <person name="Van de Peer Y."/>
            <person name="Miranda-Saavedra D."/>
            <person name="Barton G.J."/>
            <person name="Westrop G.D."/>
            <person name="Mueller S."/>
            <person name="Dessi D."/>
            <person name="Fiori P.L."/>
            <person name="Ren Q."/>
            <person name="Paulsen I."/>
            <person name="Zhang H."/>
            <person name="Bastida-Corcuera F.D."/>
            <person name="Simoes-Barbosa A."/>
            <person name="Brown M.T."/>
            <person name="Hayes R.D."/>
            <person name="Mukherjee M."/>
            <person name="Okumura C.Y."/>
            <person name="Schneider R."/>
            <person name="Smith A.J."/>
            <person name="Vanacova S."/>
            <person name="Villalvazo M."/>
            <person name="Haas B.J."/>
            <person name="Pertea M."/>
            <person name="Feldblyum T.V."/>
            <person name="Utterback T.R."/>
            <person name="Shu C.L."/>
            <person name="Osoegawa K."/>
            <person name="de Jong P.J."/>
            <person name="Hrdy I."/>
            <person name="Horvathova L."/>
            <person name="Zubacova Z."/>
            <person name="Dolezal P."/>
            <person name="Malik S.B."/>
            <person name="Logsdon J.M. Jr."/>
            <person name="Henze K."/>
            <person name="Gupta A."/>
            <person name="Wang C.C."/>
            <person name="Dunne R.L."/>
            <person name="Upcroft J.A."/>
            <person name="Upcroft P."/>
            <person name="White O."/>
            <person name="Salzberg S.L."/>
            <person name="Tang P."/>
            <person name="Chiu C.-H."/>
            <person name="Lee Y.-S."/>
            <person name="Embley T.M."/>
            <person name="Coombs G.H."/>
            <person name="Mottram J.C."/>
            <person name="Tachezy J."/>
            <person name="Fraser-Liggett C.M."/>
            <person name="Johnson P.J."/>
        </authorList>
    </citation>
    <scope>NUCLEOTIDE SEQUENCE [LARGE SCALE GENOMIC DNA]</scope>
    <source>
        <strain evidence="8">G3</strain>
    </source>
</reference>
<sequence>MEESSDIVPAVKEINPEKRKINRSKKNANMVVAEGPKIIMDMQFGALMNDHTTKKLISQISLSYAFDKNAKESLPMIFTSMDDKWRDYINRVNGNMWSNKIIQYKDVSVVDAFPKEDLIYLTADTDNICTSLDPHKCYIIGCLIDHNSHKNITRDYAERHNLRMERLPIPEHITMDGRQVLTVNQVVEILVRYNNNKDWTETLLQVIPQRKNPRPVHPIKQSEQEKPKEKPSFCRIV</sequence>
<dbReference type="EC" id="2.1.1.221" evidence="1"/>
<dbReference type="InterPro" id="IPR007356">
    <property type="entry name" value="tRNA_m1G_MeTrfase_euk"/>
</dbReference>
<keyword evidence="4" id="KW-0949">S-adenosyl-L-methionine</keyword>
<dbReference type="KEGG" id="tva:4772929"/>
<evidence type="ECO:0000256" key="5">
    <source>
        <dbReference type="ARBA" id="ARBA00048434"/>
    </source>
</evidence>
<dbReference type="CDD" id="cd18089">
    <property type="entry name" value="SPOUT_Trm10-like"/>
    <property type="match status" value="1"/>
</dbReference>
<protein>
    <recommendedName>
        <fullName evidence="1">tRNA (guanine(9)-N(1))-methyltransferase</fullName>
        <ecNumber evidence="1">2.1.1.221</ecNumber>
    </recommendedName>
</protein>
<dbReference type="GO" id="GO:0005634">
    <property type="term" value="C:nucleus"/>
    <property type="evidence" value="ECO:0000318"/>
    <property type="project" value="GO_Central"/>
</dbReference>
<reference evidence="8" key="1">
    <citation type="submission" date="2006-10" db="EMBL/GenBank/DDBJ databases">
        <authorList>
            <person name="Amadeo P."/>
            <person name="Zhao Q."/>
            <person name="Wortman J."/>
            <person name="Fraser-Liggett C."/>
            <person name="Carlton J."/>
        </authorList>
    </citation>
    <scope>NUCLEOTIDE SEQUENCE</scope>
    <source>
        <strain evidence="8">G3</strain>
    </source>
</reference>
<feature type="region of interest" description="Disordered" evidence="6">
    <location>
        <begin position="212"/>
        <end position="237"/>
    </location>
</feature>
<dbReference type="GO" id="GO:0052905">
    <property type="term" value="F:tRNA (guanosine(9)-N1)-methyltransferase activity"/>
    <property type="evidence" value="ECO:0007669"/>
    <property type="project" value="UniProtKB-EC"/>
</dbReference>
<dbReference type="OMA" id="NHIFAFM"/>
<name>A2DXH8_TRIV3</name>
<comment type="catalytic activity">
    <reaction evidence="5">
        <text>guanosine(9) in tRNA + S-adenosyl-L-methionine = N(1)-methylguanosine(9) in tRNA + S-adenosyl-L-homocysteine + H(+)</text>
        <dbReference type="Rhea" id="RHEA:43156"/>
        <dbReference type="Rhea" id="RHEA-COMP:10367"/>
        <dbReference type="Rhea" id="RHEA-COMP:10368"/>
        <dbReference type="ChEBI" id="CHEBI:15378"/>
        <dbReference type="ChEBI" id="CHEBI:57856"/>
        <dbReference type="ChEBI" id="CHEBI:59789"/>
        <dbReference type="ChEBI" id="CHEBI:73542"/>
        <dbReference type="ChEBI" id="CHEBI:74269"/>
        <dbReference type="EC" id="2.1.1.221"/>
    </reaction>
</comment>
<gene>
    <name evidence="8" type="ORF">TVAG_380400</name>
</gene>
<dbReference type="VEuPathDB" id="TrichDB:TVAG_380400"/>
<feature type="domain" description="SAM-dependent MTase TRM10-type" evidence="7">
    <location>
        <begin position="23"/>
        <end position="214"/>
    </location>
</feature>
<evidence type="ECO:0000313" key="8">
    <source>
        <dbReference type="EMBL" id="EAY14930.1"/>
    </source>
</evidence>
<dbReference type="AlphaFoldDB" id="A2DXH8"/>
<dbReference type="GO" id="GO:0002939">
    <property type="term" value="P:tRNA N1-guanine methylation"/>
    <property type="evidence" value="ECO:0000318"/>
    <property type="project" value="GO_Central"/>
</dbReference>
<dbReference type="SMR" id="A2DXH8"/>
<evidence type="ECO:0000256" key="3">
    <source>
        <dbReference type="ARBA" id="ARBA00022679"/>
    </source>
</evidence>
<organism evidence="8 9">
    <name type="scientific">Trichomonas vaginalis (strain ATCC PRA-98 / G3)</name>
    <dbReference type="NCBI Taxonomy" id="412133"/>
    <lineage>
        <taxon>Eukaryota</taxon>
        <taxon>Metamonada</taxon>
        <taxon>Parabasalia</taxon>
        <taxon>Trichomonadida</taxon>
        <taxon>Trichomonadidae</taxon>
        <taxon>Trichomonas</taxon>
    </lineage>
</organism>
<evidence type="ECO:0000256" key="6">
    <source>
        <dbReference type="SAM" id="MobiDB-lite"/>
    </source>
</evidence>
<evidence type="ECO:0000256" key="2">
    <source>
        <dbReference type="ARBA" id="ARBA00022603"/>
    </source>
</evidence>
<dbReference type="RefSeq" id="XP_001327153.1">
    <property type="nucleotide sequence ID" value="XM_001327118.1"/>
</dbReference>
<dbReference type="EMBL" id="DS113263">
    <property type="protein sequence ID" value="EAY14930.1"/>
    <property type="molecule type" value="Genomic_DNA"/>
</dbReference>
<dbReference type="Proteomes" id="UP000001542">
    <property type="component" value="Unassembled WGS sequence"/>
</dbReference>
<dbReference type="VEuPathDB" id="TrichDB:TVAGG3_0925060"/>
<evidence type="ECO:0000313" key="9">
    <source>
        <dbReference type="Proteomes" id="UP000001542"/>
    </source>
</evidence>
<dbReference type="PROSITE" id="PS51675">
    <property type="entry name" value="SAM_MT_TRM10"/>
    <property type="match status" value="1"/>
</dbReference>
<evidence type="ECO:0000256" key="4">
    <source>
        <dbReference type="ARBA" id="ARBA00022691"/>
    </source>
</evidence>
<dbReference type="InParanoid" id="A2DXH8"/>
<dbReference type="InterPro" id="IPR038459">
    <property type="entry name" value="MT_TRM10-typ_sf"/>
</dbReference>
<evidence type="ECO:0000259" key="7">
    <source>
        <dbReference type="PROSITE" id="PS51675"/>
    </source>
</evidence>
<feature type="compositionally biased region" description="Basic and acidic residues" evidence="6">
    <location>
        <begin position="220"/>
        <end position="237"/>
    </location>
</feature>
<dbReference type="FunFam" id="3.40.1280.30:FF:000020">
    <property type="entry name" value="Uncharacterized protein"/>
    <property type="match status" value="1"/>
</dbReference>
<keyword evidence="2" id="KW-0489">Methyltransferase</keyword>
<dbReference type="STRING" id="5722.A2DXH8"/>
<dbReference type="OrthoDB" id="278300at2759"/>
<dbReference type="PANTHER" id="PTHR13563:SF13">
    <property type="entry name" value="TRNA METHYLTRANSFERASE 10 HOMOLOG A"/>
    <property type="match status" value="1"/>
</dbReference>
<accession>A2DXH8</accession>
<dbReference type="GO" id="GO:0000049">
    <property type="term" value="F:tRNA binding"/>
    <property type="evidence" value="ECO:0000318"/>
    <property type="project" value="GO_Central"/>
</dbReference>
<dbReference type="Gene3D" id="3.40.1280.30">
    <property type="match status" value="1"/>
</dbReference>
<dbReference type="FunCoup" id="A2DXH8">
    <property type="interactions" value="677"/>
</dbReference>
<dbReference type="InterPro" id="IPR028564">
    <property type="entry name" value="MT_TRM10-typ"/>
</dbReference>
<keyword evidence="9" id="KW-1185">Reference proteome</keyword>
<keyword evidence="3" id="KW-0808">Transferase</keyword>
<dbReference type="PANTHER" id="PTHR13563">
    <property type="entry name" value="TRNA (GUANINE-9-) METHYLTRANSFERASE"/>
    <property type="match status" value="1"/>
</dbReference>
<evidence type="ECO:0000256" key="1">
    <source>
        <dbReference type="ARBA" id="ARBA00012797"/>
    </source>
</evidence>
<dbReference type="eggNOG" id="KOG2967">
    <property type="taxonomic scope" value="Eukaryota"/>
</dbReference>
<proteinExistence type="predicted"/>